<dbReference type="CDD" id="cd16430">
    <property type="entry name" value="TraB"/>
    <property type="match status" value="1"/>
</dbReference>
<evidence type="ECO:0000313" key="5">
    <source>
        <dbReference type="Proteomes" id="UP001524460"/>
    </source>
</evidence>
<feature type="coiled-coil region" evidence="1">
    <location>
        <begin position="126"/>
        <end position="177"/>
    </location>
</feature>
<evidence type="ECO:0000313" key="4">
    <source>
        <dbReference type="EMBL" id="MCQ1058398.1"/>
    </source>
</evidence>
<proteinExistence type="predicted"/>
<dbReference type="EMBL" id="JANEYT010000018">
    <property type="protein sequence ID" value="MCQ1058398.1"/>
    <property type="molecule type" value="Genomic_DNA"/>
</dbReference>
<name>A0ABT1N0X5_9GAMM</name>
<dbReference type="InterPro" id="IPR005498">
    <property type="entry name" value="T4SS_VirB10/TraB/TrbI"/>
</dbReference>
<feature type="region of interest" description="Disordered" evidence="2">
    <location>
        <begin position="275"/>
        <end position="294"/>
    </location>
</feature>
<dbReference type="Pfam" id="PF03743">
    <property type="entry name" value="TrbI"/>
    <property type="match status" value="1"/>
</dbReference>
<organism evidence="4 5">
    <name type="scientific">Photobacterium pectinilyticum</name>
    <dbReference type="NCBI Taxonomy" id="2906793"/>
    <lineage>
        <taxon>Bacteria</taxon>
        <taxon>Pseudomonadati</taxon>
        <taxon>Pseudomonadota</taxon>
        <taxon>Gammaproteobacteria</taxon>
        <taxon>Vibrionales</taxon>
        <taxon>Vibrionaceae</taxon>
        <taxon>Photobacterium</taxon>
    </lineage>
</organism>
<sequence length="511" mass="56344">MKFIDDISEKIGNLVQKSANKEVDENSFWADRKKRMGLLGLIVVGGLYMFADLMPDSKPVQRNRIQFTDTDMELDQKGRPTTVFSNKGAVKLSDMRSEDLMSTLQEELRDREHYLTAREAEIQRSQDIQAREMSDLRLELRRIQRETEIKLKQMDGIAASNSERSNHNNNAAELESQVGIDAMTASTNDAPQGRPRHVPPRNQSSQYDNVLSTPEQSVAAGHVQAGIRIMNSNVDSRVATGQILRMNNSLENQKSRDRSQVFADLADAKAELLTRQENQRATREEEARQAVEAEDKQRNIVHLPAGTIISGTLINGMQVPTGSSSSNNPMPALMRVKREAILPNYFSSDEVRECVIIASSRPVIEASRVVFRAEHISCLRDDGRHVESRLTAISSGRDGQIGVPATLVSRNGELLAKTAVAGFLEGLTDVLSKTSIEVNSDDGVFAISGNDLRNLTGSAAIAGAGDALDRLAQYYMDLADKMQPTLQVLPGISVDFNVTSLSTLDFNEEGS</sequence>
<evidence type="ECO:0000256" key="1">
    <source>
        <dbReference type="SAM" id="Coils"/>
    </source>
</evidence>
<reference evidence="4 5" key="1">
    <citation type="submission" date="2022-07" db="EMBL/GenBank/DDBJ databases">
        <title>Photobacterium pectinilyticum sp. nov., a marine bacterium isolated from surface seawater of Qingdao offshore.</title>
        <authorList>
            <person name="Wang X."/>
        </authorList>
    </citation>
    <scope>NUCLEOTIDE SEQUENCE [LARGE SCALE GENOMIC DNA]</scope>
    <source>
        <strain evidence="4 5">ZSDE20</strain>
    </source>
</reference>
<keyword evidence="3" id="KW-1133">Transmembrane helix</keyword>
<comment type="caution">
    <text evidence="4">The sequence shown here is derived from an EMBL/GenBank/DDBJ whole genome shotgun (WGS) entry which is preliminary data.</text>
</comment>
<dbReference type="Proteomes" id="UP001524460">
    <property type="component" value="Unassembled WGS sequence"/>
</dbReference>
<keyword evidence="1" id="KW-0175">Coiled coil</keyword>
<keyword evidence="3" id="KW-0472">Membrane</keyword>
<keyword evidence="3" id="KW-0812">Transmembrane</keyword>
<evidence type="ECO:0000256" key="2">
    <source>
        <dbReference type="SAM" id="MobiDB-lite"/>
    </source>
</evidence>
<accession>A0ABT1N0X5</accession>
<protein>
    <submittedName>
        <fullName evidence="4">TraB/VirB10 family protein</fullName>
    </submittedName>
</protein>
<dbReference type="RefSeq" id="WP_255042280.1">
    <property type="nucleotide sequence ID" value="NZ_JANEYT010000018.1"/>
</dbReference>
<feature type="region of interest" description="Disordered" evidence="2">
    <location>
        <begin position="185"/>
        <end position="208"/>
    </location>
</feature>
<feature type="transmembrane region" description="Helical" evidence="3">
    <location>
        <begin position="36"/>
        <end position="54"/>
    </location>
</feature>
<evidence type="ECO:0000256" key="3">
    <source>
        <dbReference type="SAM" id="Phobius"/>
    </source>
</evidence>
<keyword evidence="5" id="KW-1185">Reference proteome</keyword>
<gene>
    <name evidence="4" type="ORF">NHN17_10040</name>
</gene>